<evidence type="ECO:0000256" key="6">
    <source>
        <dbReference type="ARBA" id="ARBA00022792"/>
    </source>
</evidence>
<evidence type="ECO:0000256" key="12">
    <source>
        <dbReference type="ARBA" id="ARBA00032549"/>
    </source>
</evidence>
<protein>
    <recommendedName>
        <fullName evidence="3">NADH dehydrogenase [ubiquinone] 1 beta subcomplex subunit 10</fullName>
    </recommendedName>
    <alternativeName>
        <fullName evidence="11">Complex I-PDSW</fullName>
    </alternativeName>
    <alternativeName>
        <fullName evidence="12">NADH-ubiquinone oxidoreductase PDSW subunit</fullName>
    </alternativeName>
</protein>
<name>A0ABN9CNV9_9NEOB</name>
<dbReference type="InterPro" id="IPR039993">
    <property type="entry name" value="NDUFB10"/>
</dbReference>
<dbReference type="InterPro" id="IPR019377">
    <property type="entry name" value="NADH_UbQ_OxRdtase_su10"/>
</dbReference>
<evidence type="ECO:0000256" key="8">
    <source>
        <dbReference type="ARBA" id="ARBA00023128"/>
    </source>
</evidence>
<evidence type="ECO:0000256" key="11">
    <source>
        <dbReference type="ARBA" id="ARBA00030372"/>
    </source>
</evidence>
<proteinExistence type="inferred from homology"/>
<sequence length="174" mass="20741">MPVDKDVYPESETKTPVRVNKSGLPDVADLLFKVFYHAVDRPVTFFHDWMERQRAKRKSYYYHRVFQRVPDLSQCLEDDLMCQYEAEMQWRRDFKVDCEIKKIFQGRYTACLRREGENATYNCAQVKEQYAQVSRGFKSRYEYLGANGNARKCLMKQKERMIEERMAAADGQTE</sequence>
<keyword evidence="14" id="KW-1185">Reference proteome</keyword>
<accession>A0ABN9CNV9</accession>
<evidence type="ECO:0000256" key="9">
    <source>
        <dbReference type="ARBA" id="ARBA00023136"/>
    </source>
</evidence>
<reference evidence="13" key="1">
    <citation type="submission" date="2023-05" db="EMBL/GenBank/DDBJ databases">
        <authorList>
            <person name="Stuckert A."/>
        </authorList>
    </citation>
    <scope>NUCLEOTIDE SEQUENCE</scope>
</reference>
<evidence type="ECO:0000256" key="1">
    <source>
        <dbReference type="ARBA" id="ARBA00004443"/>
    </source>
</evidence>
<comment type="similarity">
    <text evidence="2">Belongs to the complex I NDUFB10 subunit family.</text>
</comment>
<evidence type="ECO:0000313" key="13">
    <source>
        <dbReference type="EMBL" id="CAI9561819.1"/>
    </source>
</evidence>
<evidence type="ECO:0000256" key="7">
    <source>
        <dbReference type="ARBA" id="ARBA00022982"/>
    </source>
</evidence>
<dbReference type="Pfam" id="PF10249">
    <property type="entry name" value="NDUFB10"/>
    <property type="match status" value="1"/>
</dbReference>
<gene>
    <name evidence="13" type="ORF">SPARVUS_LOCUS5500924</name>
</gene>
<keyword evidence="9" id="KW-0472">Membrane</keyword>
<evidence type="ECO:0000256" key="3">
    <source>
        <dbReference type="ARBA" id="ARBA00014109"/>
    </source>
</evidence>
<keyword evidence="5" id="KW-0679">Respiratory chain</keyword>
<keyword evidence="8" id="KW-0496">Mitochondrion</keyword>
<comment type="function">
    <text evidence="10">Accessory subunit that is involved in the functional assembly of the mitochondrial respiratory chain complex I. Complex I has an NADH dehydrogenase activity with ubiquinone as an immediate electron acceptor and mediates the transfer of electrons from NADH to the respiratory chain.</text>
</comment>
<comment type="caution">
    <text evidence="13">The sequence shown here is derived from an EMBL/GenBank/DDBJ whole genome shotgun (WGS) entry which is preliminary data.</text>
</comment>
<evidence type="ECO:0000313" key="14">
    <source>
        <dbReference type="Proteomes" id="UP001162483"/>
    </source>
</evidence>
<evidence type="ECO:0000256" key="10">
    <source>
        <dbReference type="ARBA" id="ARBA00024857"/>
    </source>
</evidence>
<evidence type="ECO:0000256" key="2">
    <source>
        <dbReference type="ARBA" id="ARBA00008317"/>
    </source>
</evidence>
<keyword evidence="7" id="KW-0249">Electron transport</keyword>
<dbReference type="Proteomes" id="UP001162483">
    <property type="component" value="Unassembled WGS sequence"/>
</dbReference>
<dbReference type="PANTHER" id="PTHR13094:SF1">
    <property type="entry name" value="NADH DEHYDROGENASE [UBIQUINONE] 1 BETA SUBCOMPLEX SUBUNIT 10"/>
    <property type="match status" value="1"/>
</dbReference>
<organism evidence="13 14">
    <name type="scientific">Staurois parvus</name>
    <dbReference type="NCBI Taxonomy" id="386267"/>
    <lineage>
        <taxon>Eukaryota</taxon>
        <taxon>Metazoa</taxon>
        <taxon>Chordata</taxon>
        <taxon>Craniata</taxon>
        <taxon>Vertebrata</taxon>
        <taxon>Euteleostomi</taxon>
        <taxon>Amphibia</taxon>
        <taxon>Batrachia</taxon>
        <taxon>Anura</taxon>
        <taxon>Neobatrachia</taxon>
        <taxon>Ranoidea</taxon>
        <taxon>Ranidae</taxon>
        <taxon>Staurois</taxon>
    </lineage>
</organism>
<dbReference type="EMBL" id="CATNWA010011489">
    <property type="protein sequence ID" value="CAI9561819.1"/>
    <property type="molecule type" value="Genomic_DNA"/>
</dbReference>
<keyword evidence="6" id="KW-0999">Mitochondrion inner membrane</keyword>
<keyword evidence="4" id="KW-0813">Transport</keyword>
<comment type="subcellular location">
    <subcellularLocation>
        <location evidence="1">Mitochondrion inner membrane</location>
        <topology evidence="1">Peripheral membrane protein</topology>
        <orientation evidence="1">Matrix side</orientation>
    </subcellularLocation>
</comment>
<evidence type="ECO:0000256" key="5">
    <source>
        <dbReference type="ARBA" id="ARBA00022660"/>
    </source>
</evidence>
<dbReference type="PANTHER" id="PTHR13094">
    <property type="entry name" value="NADH-UBIQUINONE OXIDOREDUCTASE PDSW SUBUNIT"/>
    <property type="match status" value="1"/>
</dbReference>
<evidence type="ECO:0000256" key="4">
    <source>
        <dbReference type="ARBA" id="ARBA00022448"/>
    </source>
</evidence>